<organism evidence="6 7">
    <name type="scientific">Loktanella salsilacus</name>
    <dbReference type="NCBI Taxonomy" id="195913"/>
    <lineage>
        <taxon>Bacteria</taxon>
        <taxon>Pseudomonadati</taxon>
        <taxon>Pseudomonadota</taxon>
        <taxon>Alphaproteobacteria</taxon>
        <taxon>Rhodobacterales</taxon>
        <taxon>Roseobacteraceae</taxon>
        <taxon>Loktanella</taxon>
    </lineage>
</organism>
<proteinExistence type="inferred from homology"/>
<keyword evidence="4" id="KW-0663">Pyridoxal phosphate</keyword>
<dbReference type="GO" id="GO:0016829">
    <property type="term" value="F:lyase activity"/>
    <property type="evidence" value="ECO:0007669"/>
    <property type="project" value="InterPro"/>
</dbReference>
<dbReference type="InterPro" id="IPR015421">
    <property type="entry name" value="PyrdxlP-dep_Trfase_major"/>
</dbReference>
<accession>A0A1I4G2N6</accession>
<dbReference type="InterPro" id="IPR015424">
    <property type="entry name" value="PyrdxlP-dep_Trfase"/>
</dbReference>
<feature type="domain" description="Aromatic amino acid beta-eliminating lyase/threonine aldolase" evidence="5">
    <location>
        <begin position="3"/>
        <end position="292"/>
    </location>
</feature>
<dbReference type="InterPro" id="IPR001597">
    <property type="entry name" value="ArAA_b-elim_lyase/Thr_aldolase"/>
</dbReference>
<keyword evidence="7" id="KW-1185">Reference proteome</keyword>
<dbReference type="RefSeq" id="WP_090189438.1">
    <property type="nucleotide sequence ID" value="NZ_FOTF01000011.1"/>
</dbReference>
<sequence length="349" mass="37466">MFFTSDNAGPAHPSVMQALMDANTGYASGYGSDDGMTRVRAMIQEIFEAPEAAVHLVATGTAANALTLATLSNPWDTIFCSPMAHIHEDECNAPEFYTGGTKLTLVPATDAKMTPDALRASILGEETRGVHGPQRGPVSITQATEKGTVYSVAELQALTAVAHEFGLKTHLDGARFTNALVSLGCSPAEMTWKAGIDAVSFGGTKNGLLGVEACIFFDPAASWEFELRRKRGAHLFSKHRYLSAQMEAYLTDDLWLTLAAKANAACARLITGLKTAKDVEIQYQSQSNLVFFDAPRGLHQRMLAAGAHYYVTSGDPDSGPADEVLTGRLVCDWSCDHAAIDQFITLLTQ</sequence>
<evidence type="ECO:0000313" key="7">
    <source>
        <dbReference type="Proteomes" id="UP000199550"/>
    </source>
</evidence>
<dbReference type="SUPFAM" id="SSF53383">
    <property type="entry name" value="PLP-dependent transferases"/>
    <property type="match status" value="1"/>
</dbReference>
<comment type="similarity">
    <text evidence="2">Belongs to the threonine aldolase family.</text>
</comment>
<comment type="cofactor">
    <cofactor evidence="1">
        <name>pyridoxal 5'-phosphate</name>
        <dbReference type="ChEBI" id="CHEBI:597326"/>
    </cofactor>
</comment>
<evidence type="ECO:0000256" key="1">
    <source>
        <dbReference type="ARBA" id="ARBA00001933"/>
    </source>
</evidence>
<evidence type="ECO:0000256" key="4">
    <source>
        <dbReference type="ARBA" id="ARBA00022898"/>
    </source>
</evidence>
<dbReference type="Gene3D" id="3.90.1150.10">
    <property type="entry name" value="Aspartate Aminotransferase, domain 1"/>
    <property type="match status" value="1"/>
</dbReference>
<dbReference type="EMBL" id="FOTF01000011">
    <property type="protein sequence ID" value="SFL23326.1"/>
    <property type="molecule type" value="Genomic_DNA"/>
</dbReference>
<dbReference type="Gene3D" id="3.40.640.10">
    <property type="entry name" value="Type I PLP-dependent aspartate aminotransferase-like (Major domain)"/>
    <property type="match status" value="1"/>
</dbReference>
<evidence type="ECO:0000256" key="2">
    <source>
        <dbReference type="ARBA" id="ARBA00006966"/>
    </source>
</evidence>
<dbReference type="InterPro" id="IPR015422">
    <property type="entry name" value="PyrdxlP-dep_Trfase_small"/>
</dbReference>
<comment type="subunit">
    <text evidence="3">Homotetramer.</text>
</comment>
<dbReference type="OrthoDB" id="9774495at2"/>
<dbReference type="AlphaFoldDB" id="A0A1I4G2N6"/>
<dbReference type="PANTHER" id="PTHR48097:SF5">
    <property type="entry name" value="LOW SPECIFICITY L-THREONINE ALDOLASE"/>
    <property type="match status" value="1"/>
</dbReference>
<evidence type="ECO:0000256" key="3">
    <source>
        <dbReference type="ARBA" id="ARBA00011881"/>
    </source>
</evidence>
<dbReference type="Proteomes" id="UP000199550">
    <property type="component" value="Unassembled WGS sequence"/>
</dbReference>
<evidence type="ECO:0000313" key="6">
    <source>
        <dbReference type="EMBL" id="SFL23326.1"/>
    </source>
</evidence>
<reference evidence="6 7" key="1">
    <citation type="submission" date="2016-10" db="EMBL/GenBank/DDBJ databases">
        <authorList>
            <person name="de Groot N.N."/>
        </authorList>
    </citation>
    <scope>NUCLEOTIDE SEQUENCE [LARGE SCALE GENOMIC DNA]</scope>
    <source>
        <strain evidence="6 7">DSM 16199</strain>
    </source>
</reference>
<dbReference type="STRING" id="195913.SAMN04488004_11111"/>
<evidence type="ECO:0000259" key="5">
    <source>
        <dbReference type="Pfam" id="PF01212"/>
    </source>
</evidence>
<dbReference type="Pfam" id="PF01212">
    <property type="entry name" value="Beta_elim_lyase"/>
    <property type="match status" value="1"/>
</dbReference>
<dbReference type="PANTHER" id="PTHR48097">
    <property type="entry name" value="L-THREONINE ALDOLASE-RELATED"/>
    <property type="match status" value="1"/>
</dbReference>
<name>A0A1I4G2N6_9RHOB</name>
<protein>
    <submittedName>
        <fullName evidence="6">L-threonine aldolase</fullName>
    </submittedName>
</protein>
<dbReference type="GO" id="GO:0006520">
    <property type="term" value="P:amino acid metabolic process"/>
    <property type="evidence" value="ECO:0007669"/>
    <property type="project" value="InterPro"/>
</dbReference>
<gene>
    <name evidence="6" type="ORF">SAMN04488004_11111</name>
</gene>